<keyword evidence="1" id="KW-0732">Signal</keyword>
<dbReference type="EMBL" id="CM002875">
    <property type="protein sequence ID" value="KFK28473.1"/>
    <property type="molecule type" value="Genomic_DNA"/>
</dbReference>
<dbReference type="AlphaFoldDB" id="A0A087GF21"/>
<gene>
    <name evidence="3" type="ordered locus">AALP_Aa7g000800</name>
</gene>
<protein>
    <recommendedName>
        <fullName evidence="2">MD-2-related lipid-recognition domain-containing protein</fullName>
    </recommendedName>
</protein>
<dbReference type="InterPro" id="IPR003172">
    <property type="entry name" value="ML_dom"/>
</dbReference>
<feature type="signal peptide" evidence="1">
    <location>
        <begin position="1"/>
        <end position="26"/>
    </location>
</feature>
<accession>A0A087GF21</accession>
<evidence type="ECO:0000313" key="4">
    <source>
        <dbReference type="Proteomes" id="UP000029120"/>
    </source>
</evidence>
<evidence type="ECO:0000259" key="2">
    <source>
        <dbReference type="Pfam" id="PF02221"/>
    </source>
</evidence>
<reference evidence="4" key="1">
    <citation type="journal article" date="2015" name="Nat. Plants">
        <title>Genome expansion of Arabis alpina linked with retrotransposition and reduced symmetric DNA methylation.</title>
        <authorList>
            <person name="Willing E.M."/>
            <person name="Rawat V."/>
            <person name="Mandakova T."/>
            <person name="Maumus F."/>
            <person name="James G.V."/>
            <person name="Nordstroem K.J."/>
            <person name="Becker C."/>
            <person name="Warthmann N."/>
            <person name="Chica C."/>
            <person name="Szarzynska B."/>
            <person name="Zytnicki M."/>
            <person name="Albani M.C."/>
            <person name="Kiefer C."/>
            <person name="Bergonzi S."/>
            <person name="Castaings L."/>
            <person name="Mateos J.L."/>
            <person name="Berns M.C."/>
            <person name="Bujdoso N."/>
            <person name="Piofczyk T."/>
            <person name="de Lorenzo L."/>
            <person name="Barrero-Sicilia C."/>
            <person name="Mateos I."/>
            <person name="Piednoel M."/>
            <person name="Hagmann J."/>
            <person name="Chen-Min-Tao R."/>
            <person name="Iglesias-Fernandez R."/>
            <person name="Schuster S.C."/>
            <person name="Alonso-Blanco C."/>
            <person name="Roudier F."/>
            <person name="Carbonero P."/>
            <person name="Paz-Ares J."/>
            <person name="Davis S.J."/>
            <person name="Pecinka A."/>
            <person name="Quesneville H."/>
            <person name="Colot V."/>
            <person name="Lysak M.A."/>
            <person name="Weigel D."/>
            <person name="Coupland G."/>
            <person name="Schneeberger K."/>
        </authorList>
    </citation>
    <scope>NUCLEOTIDE SEQUENCE [LARGE SCALE GENOMIC DNA]</scope>
    <source>
        <strain evidence="4">cv. Pajares</strain>
    </source>
</reference>
<evidence type="ECO:0000256" key="1">
    <source>
        <dbReference type="SAM" id="SignalP"/>
    </source>
</evidence>
<feature type="domain" description="MD-2-related lipid-recognition" evidence="2">
    <location>
        <begin position="27"/>
        <end position="116"/>
    </location>
</feature>
<dbReference type="OMA" id="MAMSHIE"/>
<dbReference type="InterPro" id="IPR014756">
    <property type="entry name" value="Ig_E-set"/>
</dbReference>
<keyword evidence="4" id="KW-1185">Reference proteome</keyword>
<proteinExistence type="predicted"/>
<dbReference type="Gramene" id="KFK28473">
    <property type="protein sequence ID" value="KFK28473"/>
    <property type="gene ID" value="AALP_AA7G000800"/>
</dbReference>
<feature type="chain" id="PRO_5001821959" description="MD-2-related lipid-recognition domain-containing protein" evidence="1">
    <location>
        <begin position="27"/>
        <end position="137"/>
    </location>
</feature>
<sequence>MAMSHIEPLLLLLTSLFFLPAFRVRGLDFQYCNGTGHDFGSITSVEADPEISFGPDDIKTVTITVNGYADIASKSRNWSLVQVISKVNNYEALIASYDPCQLIECPVKPGTKFLLSLSNVRYFPDVVFVNKYASKAQ</sequence>
<evidence type="ECO:0000313" key="3">
    <source>
        <dbReference type="EMBL" id="KFK28473.1"/>
    </source>
</evidence>
<dbReference type="SUPFAM" id="SSF81296">
    <property type="entry name" value="E set domains"/>
    <property type="match status" value="1"/>
</dbReference>
<dbReference type="Proteomes" id="UP000029120">
    <property type="component" value="Chromosome 7"/>
</dbReference>
<dbReference type="Pfam" id="PF02221">
    <property type="entry name" value="E1_DerP2_DerF2"/>
    <property type="match status" value="1"/>
</dbReference>
<name>A0A087GF21_ARAAL</name>
<organism evidence="3 4">
    <name type="scientific">Arabis alpina</name>
    <name type="common">Alpine rock-cress</name>
    <dbReference type="NCBI Taxonomy" id="50452"/>
    <lineage>
        <taxon>Eukaryota</taxon>
        <taxon>Viridiplantae</taxon>
        <taxon>Streptophyta</taxon>
        <taxon>Embryophyta</taxon>
        <taxon>Tracheophyta</taxon>
        <taxon>Spermatophyta</taxon>
        <taxon>Magnoliopsida</taxon>
        <taxon>eudicotyledons</taxon>
        <taxon>Gunneridae</taxon>
        <taxon>Pentapetalae</taxon>
        <taxon>rosids</taxon>
        <taxon>malvids</taxon>
        <taxon>Brassicales</taxon>
        <taxon>Brassicaceae</taxon>
        <taxon>Arabideae</taxon>
        <taxon>Arabis</taxon>
    </lineage>
</organism>